<dbReference type="InterPro" id="IPR050272">
    <property type="entry name" value="Isochorismatase-like_hydrls"/>
</dbReference>
<evidence type="ECO:0000256" key="1">
    <source>
        <dbReference type="ARBA" id="ARBA00006336"/>
    </source>
</evidence>
<dbReference type="InterPro" id="IPR036380">
    <property type="entry name" value="Isochorismatase-like_sf"/>
</dbReference>
<dbReference type="Gene3D" id="3.40.50.850">
    <property type="entry name" value="Isochorismatase-like"/>
    <property type="match status" value="1"/>
</dbReference>
<organism evidence="4 5">
    <name type="scientific">Anaeromicropila herbilytica</name>
    <dbReference type="NCBI Taxonomy" id="2785025"/>
    <lineage>
        <taxon>Bacteria</taxon>
        <taxon>Bacillati</taxon>
        <taxon>Bacillota</taxon>
        <taxon>Clostridia</taxon>
        <taxon>Lachnospirales</taxon>
        <taxon>Lachnospiraceae</taxon>
        <taxon>Anaeromicropila</taxon>
    </lineage>
</organism>
<evidence type="ECO:0000256" key="2">
    <source>
        <dbReference type="ARBA" id="ARBA00022801"/>
    </source>
</evidence>
<protein>
    <submittedName>
        <fullName evidence="4">Isochorismatase</fullName>
    </submittedName>
</protein>
<evidence type="ECO:0000313" key="5">
    <source>
        <dbReference type="Proteomes" id="UP000595897"/>
    </source>
</evidence>
<comment type="similarity">
    <text evidence="1">Belongs to the isochorismatase family.</text>
</comment>
<dbReference type="EMBL" id="AP024169">
    <property type="protein sequence ID" value="BCN30852.1"/>
    <property type="molecule type" value="Genomic_DNA"/>
</dbReference>
<sequence length="160" mass="18369">MKALLVIDMQEDYIGDIRNKKRFPYKSDILLPRINQRISEFTKEGNLVIYIVNRFFYQRRGYKPELVKGLNIVEASPVFIKNRANSFSNPKLLQYLQEKNINEVELVGVDGNYCVAATALDAKKNGLVVKFNHQCIGVANITKFKKILTRLENDGITITD</sequence>
<dbReference type="SUPFAM" id="SSF52499">
    <property type="entry name" value="Isochorismatase-like hydrolases"/>
    <property type="match status" value="1"/>
</dbReference>
<dbReference type="GO" id="GO:0016787">
    <property type="term" value="F:hydrolase activity"/>
    <property type="evidence" value="ECO:0007669"/>
    <property type="project" value="UniProtKB-KW"/>
</dbReference>
<dbReference type="PANTHER" id="PTHR43540">
    <property type="entry name" value="PEROXYUREIDOACRYLATE/UREIDOACRYLATE AMIDOHYDROLASE-RELATED"/>
    <property type="match status" value="1"/>
</dbReference>
<dbReference type="AlphaFoldDB" id="A0A7R7EL87"/>
<dbReference type="KEGG" id="ahb:bsdtb5_21470"/>
<keyword evidence="5" id="KW-1185">Reference proteome</keyword>
<evidence type="ECO:0000313" key="4">
    <source>
        <dbReference type="EMBL" id="BCN30852.1"/>
    </source>
</evidence>
<feature type="domain" description="Isochorismatase-like" evidence="3">
    <location>
        <begin position="3"/>
        <end position="158"/>
    </location>
</feature>
<dbReference type="RefSeq" id="WP_271712012.1">
    <property type="nucleotide sequence ID" value="NZ_AP024169.1"/>
</dbReference>
<evidence type="ECO:0000259" key="3">
    <source>
        <dbReference type="Pfam" id="PF00857"/>
    </source>
</evidence>
<dbReference type="CDD" id="cd00431">
    <property type="entry name" value="cysteine_hydrolases"/>
    <property type="match status" value="1"/>
</dbReference>
<dbReference type="InterPro" id="IPR000868">
    <property type="entry name" value="Isochorismatase-like_dom"/>
</dbReference>
<gene>
    <name evidence="4" type="ORF">bsdtb5_21470</name>
</gene>
<accession>A0A7R7EL87</accession>
<keyword evidence="2" id="KW-0378">Hydrolase</keyword>
<dbReference type="Pfam" id="PF00857">
    <property type="entry name" value="Isochorismatase"/>
    <property type="match status" value="1"/>
</dbReference>
<proteinExistence type="inferred from homology"/>
<reference evidence="4 5" key="1">
    <citation type="submission" date="2020-11" db="EMBL/GenBank/DDBJ databases">
        <title>Draft genome sequencing of a Lachnospiraceae strain isolated from anoxic soil subjected to BSD treatment.</title>
        <authorList>
            <person name="Uek A."/>
            <person name="Tonouchi A."/>
        </authorList>
    </citation>
    <scope>NUCLEOTIDE SEQUENCE [LARGE SCALE GENOMIC DNA]</scope>
    <source>
        <strain evidence="4 5">TB5</strain>
    </source>
</reference>
<dbReference type="Proteomes" id="UP000595897">
    <property type="component" value="Chromosome"/>
</dbReference>
<name>A0A7R7EL87_9FIRM</name>